<feature type="domain" description="ABC transmembrane type-1" evidence="10">
    <location>
        <begin position="65"/>
        <end position="281"/>
    </location>
</feature>
<keyword evidence="6" id="KW-0029">Amino-acid transport</keyword>
<dbReference type="CDD" id="cd06261">
    <property type="entry name" value="TM_PBP2"/>
    <property type="match status" value="1"/>
</dbReference>
<evidence type="ECO:0000256" key="5">
    <source>
        <dbReference type="ARBA" id="ARBA00022692"/>
    </source>
</evidence>
<feature type="transmembrane region" description="Helical" evidence="9">
    <location>
        <begin position="260"/>
        <end position="281"/>
    </location>
</feature>
<dbReference type="RefSeq" id="WP_126627731.1">
    <property type="nucleotide sequence ID" value="NZ_BIFT01000001.1"/>
</dbReference>
<organism evidence="11 12">
    <name type="scientific">Dictyobacter alpinus</name>
    <dbReference type="NCBI Taxonomy" id="2014873"/>
    <lineage>
        <taxon>Bacteria</taxon>
        <taxon>Bacillati</taxon>
        <taxon>Chloroflexota</taxon>
        <taxon>Ktedonobacteria</taxon>
        <taxon>Ktedonobacterales</taxon>
        <taxon>Dictyobacteraceae</taxon>
        <taxon>Dictyobacter</taxon>
    </lineage>
</organism>
<dbReference type="InterPro" id="IPR010065">
    <property type="entry name" value="AA_ABC_transptr_permease_3TM"/>
</dbReference>
<keyword evidence="8 9" id="KW-0472">Membrane</keyword>
<dbReference type="SUPFAM" id="SSF161098">
    <property type="entry name" value="MetI-like"/>
    <property type="match status" value="1"/>
</dbReference>
<evidence type="ECO:0000259" key="10">
    <source>
        <dbReference type="PROSITE" id="PS50928"/>
    </source>
</evidence>
<evidence type="ECO:0000256" key="1">
    <source>
        <dbReference type="ARBA" id="ARBA00004651"/>
    </source>
</evidence>
<protein>
    <recommendedName>
        <fullName evidence="10">ABC transmembrane type-1 domain-containing protein</fullName>
    </recommendedName>
</protein>
<comment type="caution">
    <text evidence="11">The sequence shown here is derived from an EMBL/GenBank/DDBJ whole genome shotgun (WGS) entry which is preliminary data.</text>
</comment>
<dbReference type="AlphaFoldDB" id="A0A402B7N8"/>
<evidence type="ECO:0000256" key="6">
    <source>
        <dbReference type="ARBA" id="ARBA00022970"/>
    </source>
</evidence>
<dbReference type="PANTHER" id="PTHR30614">
    <property type="entry name" value="MEMBRANE COMPONENT OF AMINO ACID ABC TRANSPORTER"/>
    <property type="match status" value="1"/>
</dbReference>
<keyword evidence="3 9" id="KW-0813">Transport</keyword>
<evidence type="ECO:0000256" key="9">
    <source>
        <dbReference type="RuleBase" id="RU363032"/>
    </source>
</evidence>
<comment type="similarity">
    <text evidence="2">Belongs to the binding-protein-dependent transport system permease family. HisMQ subfamily.</text>
</comment>
<keyword evidence="4" id="KW-1003">Cell membrane</keyword>
<dbReference type="Pfam" id="PF00528">
    <property type="entry name" value="BPD_transp_1"/>
    <property type="match status" value="1"/>
</dbReference>
<dbReference type="GO" id="GO:0006865">
    <property type="term" value="P:amino acid transport"/>
    <property type="evidence" value="ECO:0007669"/>
    <property type="project" value="UniProtKB-KW"/>
</dbReference>
<name>A0A402B7N8_9CHLR</name>
<keyword evidence="12" id="KW-1185">Reference proteome</keyword>
<evidence type="ECO:0000256" key="2">
    <source>
        <dbReference type="ARBA" id="ARBA00010072"/>
    </source>
</evidence>
<dbReference type="GO" id="GO:0022857">
    <property type="term" value="F:transmembrane transporter activity"/>
    <property type="evidence" value="ECO:0007669"/>
    <property type="project" value="InterPro"/>
</dbReference>
<evidence type="ECO:0000256" key="4">
    <source>
        <dbReference type="ARBA" id="ARBA00022475"/>
    </source>
</evidence>
<dbReference type="EMBL" id="BIFT01000001">
    <property type="protein sequence ID" value="GCE27375.1"/>
    <property type="molecule type" value="Genomic_DNA"/>
</dbReference>
<dbReference type="GO" id="GO:0043190">
    <property type="term" value="C:ATP-binding cassette (ABC) transporter complex"/>
    <property type="evidence" value="ECO:0007669"/>
    <property type="project" value="InterPro"/>
</dbReference>
<dbReference type="PROSITE" id="PS50928">
    <property type="entry name" value="ABC_TM1"/>
    <property type="match status" value="1"/>
</dbReference>
<feature type="transmembrane region" description="Helical" evidence="9">
    <location>
        <begin position="30"/>
        <end position="48"/>
    </location>
</feature>
<dbReference type="OrthoDB" id="9787841at2"/>
<evidence type="ECO:0000313" key="12">
    <source>
        <dbReference type="Proteomes" id="UP000287171"/>
    </source>
</evidence>
<dbReference type="PANTHER" id="PTHR30614:SF20">
    <property type="entry name" value="GLUTAMINE TRANSPORT SYSTEM PERMEASE PROTEIN GLNP"/>
    <property type="match status" value="1"/>
</dbReference>
<feature type="transmembrane region" description="Helical" evidence="9">
    <location>
        <begin position="159"/>
        <end position="178"/>
    </location>
</feature>
<gene>
    <name evidence="11" type="ORF">KDA_28590</name>
</gene>
<dbReference type="NCBIfam" id="TIGR01726">
    <property type="entry name" value="HEQRo_perm_3TM"/>
    <property type="match status" value="1"/>
</dbReference>
<comment type="subcellular location">
    <subcellularLocation>
        <location evidence="1 9">Cell membrane</location>
        <topology evidence="1 9">Multi-pass membrane protein</topology>
    </subcellularLocation>
</comment>
<dbReference type="InterPro" id="IPR043429">
    <property type="entry name" value="ArtM/GltK/GlnP/TcyL/YhdX-like"/>
</dbReference>
<evidence type="ECO:0000256" key="3">
    <source>
        <dbReference type="ARBA" id="ARBA00022448"/>
    </source>
</evidence>
<proteinExistence type="inferred from homology"/>
<evidence type="ECO:0000313" key="11">
    <source>
        <dbReference type="EMBL" id="GCE27375.1"/>
    </source>
</evidence>
<keyword evidence="7 9" id="KW-1133">Transmembrane helix</keyword>
<dbReference type="InterPro" id="IPR000515">
    <property type="entry name" value="MetI-like"/>
</dbReference>
<feature type="transmembrane region" description="Helical" evidence="9">
    <location>
        <begin position="54"/>
        <end position="87"/>
    </location>
</feature>
<keyword evidence="5 9" id="KW-0812">Transmembrane</keyword>
<dbReference type="Proteomes" id="UP000287171">
    <property type="component" value="Unassembled WGS sequence"/>
</dbReference>
<reference evidence="12" key="1">
    <citation type="submission" date="2018-12" db="EMBL/GenBank/DDBJ databases">
        <title>Tengunoibacter tsumagoiensis gen. nov., sp. nov., Dictyobacter kobayashii sp. nov., D. alpinus sp. nov., and D. joshuensis sp. nov. and description of Dictyobacteraceae fam. nov. within the order Ktedonobacterales isolated from Tengu-no-mugimeshi.</title>
        <authorList>
            <person name="Wang C.M."/>
            <person name="Zheng Y."/>
            <person name="Sakai Y."/>
            <person name="Toyoda A."/>
            <person name="Minakuchi Y."/>
            <person name="Abe K."/>
            <person name="Yokota A."/>
            <person name="Yabe S."/>
        </authorList>
    </citation>
    <scope>NUCLEOTIDE SEQUENCE [LARGE SCALE GENOMIC DNA]</scope>
    <source>
        <strain evidence="12">Uno16</strain>
    </source>
</reference>
<sequence length="293" mass="32928">MISDTQRQRDQLSISKRNLWPRNRFVGADYLYIILLLIALGAFIYYLYTYRELALLYLPSLLGGTLVTLVMSVLSAIFACVFGLLGAMGSLSRFRVLRWISLGYVEIIRGTPLLVQLFLWYFGVRIVLSNLGFDPYILAFQGMTVLQSNSLVPDAFNSYFYGILALSFNYGAYLTEVFRSGILSVDKGQTEAALSLGLDARQTMRHIVLPQAIRTTIPPLTNNFITLIQDSAFLAVIAVVELEYITTGLALPQTDPNNKMFVFILGALLYLAMCYPLSLIARTTEHRLTVNRD</sequence>
<evidence type="ECO:0000256" key="7">
    <source>
        <dbReference type="ARBA" id="ARBA00022989"/>
    </source>
</evidence>
<evidence type="ECO:0000256" key="8">
    <source>
        <dbReference type="ARBA" id="ARBA00023136"/>
    </source>
</evidence>
<dbReference type="InterPro" id="IPR035906">
    <property type="entry name" value="MetI-like_sf"/>
</dbReference>
<feature type="transmembrane region" description="Helical" evidence="9">
    <location>
        <begin position="220"/>
        <end position="240"/>
    </location>
</feature>
<dbReference type="Gene3D" id="1.10.3720.10">
    <property type="entry name" value="MetI-like"/>
    <property type="match status" value="1"/>
</dbReference>
<accession>A0A402B7N8</accession>